<name>A0A401HNR6_9EURY</name>
<dbReference type="NCBIfam" id="NF002598">
    <property type="entry name" value="PRK02253.1"/>
    <property type="match status" value="1"/>
</dbReference>
<dbReference type="GO" id="GO:0004170">
    <property type="term" value="F:dUTP diphosphatase activity"/>
    <property type="evidence" value="ECO:0007669"/>
    <property type="project" value="UniProtKB-EC"/>
</dbReference>
<dbReference type="SUPFAM" id="SSF51283">
    <property type="entry name" value="dUTPase-like"/>
    <property type="match status" value="1"/>
</dbReference>
<keyword evidence="4" id="KW-1185">Reference proteome</keyword>
<dbReference type="InterPro" id="IPR033704">
    <property type="entry name" value="dUTPase_trimeric"/>
</dbReference>
<dbReference type="InterPro" id="IPR011962">
    <property type="entry name" value="dCTP_deaminase"/>
</dbReference>
<evidence type="ECO:0000313" key="4">
    <source>
        <dbReference type="Proteomes" id="UP000290527"/>
    </source>
</evidence>
<dbReference type="CDD" id="cd07557">
    <property type="entry name" value="trimeric_dUTPase"/>
    <property type="match status" value="1"/>
</dbReference>
<accession>A0A401HNR6</accession>
<protein>
    <submittedName>
        <fullName evidence="3">dUTP pyrophosphatase</fullName>
        <ecNumber evidence="3">3.6.1.23</ecNumber>
    </submittedName>
</protein>
<dbReference type="EC" id="3.6.1.23" evidence="3"/>
<dbReference type="AlphaFoldDB" id="A0A401HNR6"/>
<evidence type="ECO:0000313" key="3">
    <source>
        <dbReference type="EMBL" id="GBF35865.1"/>
    </source>
</evidence>
<organism evidence="3 4">
    <name type="scientific">Methanofervidicoccus abyssi</name>
    <dbReference type="NCBI Taxonomy" id="2082189"/>
    <lineage>
        <taxon>Archaea</taxon>
        <taxon>Methanobacteriati</taxon>
        <taxon>Methanobacteriota</taxon>
        <taxon>Methanomada group</taxon>
        <taxon>Methanococci</taxon>
        <taxon>Methanococcales</taxon>
        <taxon>Methanofervidicoccus</taxon>
    </lineage>
</organism>
<dbReference type="GO" id="GO:0006229">
    <property type="term" value="P:dUTP biosynthetic process"/>
    <property type="evidence" value="ECO:0007669"/>
    <property type="project" value="InterPro"/>
</dbReference>
<dbReference type="EMBL" id="BFAX01000001">
    <property type="protein sequence ID" value="GBF35865.1"/>
    <property type="molecule type" value="Genomic_DNA"/>
</dbReference>
<gene>
    <name evidence="3" type="ORF">MHHB_P0090</name>
</gene>
<keyword evidence="2" id="KW-0546">Nucleotide metabolism</keyword>
<dbReference type="RefSeq" id="WP_131006658.1">
    <property type="nucleotide sequence ID" value="NZ_BFAX01000001.1"/>
</dbReference>
<dbReference type="Pfam" id="PF22769">
    <property type="entry name" value="DCD"/>
    <property type="match status" value="1"/>
</dbReference>
<comment type="caution">
    <text evidence="3">The sequence shown here is derived from an EMBL/GenBank/DDBJ whole genome shotgun (WGS) entry which is preliminary data.</text>
</comment>
<evidence type="ECO:0000256" key="1">
    <source>
        <dbReference type="ARBA" id="ARBA00022801"/>
    </source>
</evidence>
<dbReference type="OrthoDB" id="45265at2157"/>
<dbReference type="PANTHER" id="PTHR42680">
    <property type="entry name" value="DCTP DEAMINASE"/>
    <property type="match status" value="1"/>
</dbReference>
<dbReference type="GO" id="GO:0008829">
    <property type="term" value="F:dCTP deaminase activity"/>
    <property type="evidence" value="ECO:0007669"/>
    <property type="project" value="InterPro"/>
</dbReference>
<evidence type="ECO:0000256" key="2">
    <source>
        <dbReference type="ARBA" id="ARBA00023080"/>
    </source>
</evidence>
<sequence length="156" mass="17814">MILGPKLSKKFVEIMDDTQVQQCGIDLRVGSIYRIEGEGVLDYSNEKRKLPSYRKIFSSENDIKISLDRGIYLIKVADKIKIPEDMAALVYPRSSLLRMGCTLYTAVHDPGYEGYPEYLLNVMNPITIYRYARVAQILFIRSSGVVGTYSGIYQKR</sequence>
<dbReference type="Proteomes" id="UP000290527">
    <property type="component" value="Unassembled WGS sequence"/>
</dbReference>
<reference evidence="3 4" key="1">
    <citation type="journal article" date="2019" name="Int. J. Syst. Evol. Microbiol.">
        <title>Methanofervidicoccus abyssi gen. nov., sp. nov., a hydrogenotrophic methanogen, isolated from a hydrothermal vent chimney in the Mid-Cayman Spreading Center, the Caribbean Sea.</title>
        <authorList>
            <person name="Sakai S."/>
            <person name="Takaki Y."/>
            <person name="Miyazaki M."/>
            <person name="Ogawara M."/>
            <person name="Yanagawa K."/>
            <person name="Miyazaki J."/>
            <person name="Takai K."/>
        </authorList>
    </citation>
    <scope>NUCLEOTIDE SEQUENCE [LARGE SCALE GENOMIC DNA]</scope>
    <source>
        <strain evidence="3 4">HHB</strain>
    </source>
</reference>
<dbReference type="PANTHER" id="PTHR42680:SF1">
    <property type="entry name" value="DEOXYURIDINE 5'-TRIPHOSPHATE NUCLEOTIDOHYDROLASE"/>
    <property type="match status" value="1"/>
</dbReference>
<dbReference type="Gene3D" id="2.70.40.10">
    <property type="match status" value="1"/>
</dbReference>
<dbReference type="InterPro" id="IPR036157">
    <property type="entry name" value="dUTPase-like_sf"/>
</dbReference>
<proteinExistence type="predicted"/>
<keyword evidence="1 3" id="KW-0378">Hydrolase</keyword>